<dbReference type="PANTHER" id="PTHR33121:SF76">
    <property type="entry name" value="SIGNALING PROTEIN"/>
    <property type="match status" value="1"/>
</dbReference>
<name>A0AAN1T0K9_9PROT</name>
<dbReference type="Gene3D" id="3.20.20.450">
    <property type="entry name" value="EAL domain"/>
    <property type="match status" value="1"/>
</dbReference>
<dbReference type="PANTHER" id="PTHR33121">
    <property type="entry name" value="CYCLIC DI-GMP PHOSPHODIESTERASE PDEF"/>
    <property type="match status" value="1"/>
</dbReference>
<evidence type="ECO:0000259" key="1">
    <source>
        <dbReference type="PROSITE" id="PS50883"/>
    </source>
</evidence>
<dbReference type="InterPro" id="IPR050706">
    <property type="entry name" value="Cyclic-di-GMP_PDE-like"/>
</dbReference>
<gene>
    <name evidence="2" type="ORF">FGKAn22_22060</name>
</gene>
<evidence type="ECO:0000313" key="3">
    <source>
        <dbReference type="Proteomes" id="UP001319121"/>
    </source>
</evidence>
<dbReference type="SMART" id="SM00052">
    <property type="entry name" value="EAL"/>
    <property type="match status" value="1"/>
</dbReference>
<dbReference type="PROSITE" id="PS50883">
    <property type="entry name" value="EAL"/>
    <property type="match status" value="1"/>
</dbReference>
<dbReference type="GO" id="GO:0071111">
    <property type="term" value="F:cyclic-guanylate-specific phosphodiesterase activity"/>
    <property type="evidence" value="ECO:0007669"/>
    <property type="project" value="InterPro"/>
</dbReference>
<dbReference type="Proteomes" id="UP001319121">
    <property type="component" value="Chromosome"/>
</dbReference>
<dbReference type="Pfam" id="PF00563">
    <property type="entry name" value="EAL"/>
    <property type="match status" value="2"/>
</dbReference>
<dbReference type="SUPFAM" id="SSF141868">
    <property type="entry name" value="EAL domain-like"/>
    <property type="match status" value="2"/>
</dbReference>
<dbReference type="RefSeq" id="WP_212785745.1">
    <property type="nucleotide sequence ID" value="NZ_AP019536.1"/>
</dbReference>
<dbReference type="InterPro" id="IPR035919">
    <property type="entry name" value="EAL_sf"/>
</dbReference>
<accession>A0AAN1T0K9</accession>
<sequence length="304" mass="33757">MTHQLDLADLKRMLGINLFLDLDEHALMKTRQQGLVCTCLGLRLASVFQPIVKLDGAVIGREALLRASSDATGELLPNKAFDLAVESQKLVQFDRLVRTIHLLNHANAFDQRELLFLNVHPQLLTSVSDHGRTFEQILHYYSVPITQVVIEITESAVKDDARLEEAVNNYRSVGYRIAVDNFGSGHSALDKLFHPRAGWDKPASIGGLPWLTRVLDLRPDFVKLDGEVIRQAESGTAAALILHRLVSLFHEAGTQVIAQHIETEQQAEIARNAGVDLLQGHYFGFPGFMETEPDRSDRSGPLAA</sequence>
<protein>
    <recommendedName>
        <fullName evidence="1">EAL domain-containing protein</fullName>
    </recommendedName>
</protein>
<feature type="domain" description="EAL" evidence="1">
    <location>
        <begin position="24"/>
        <end position="300"/>
    </location>
</feature>
<keyword evidence="3" id="KW-1185">Reference proteome</keyword>
<dbReference type="EMBL" id="AP019536">
    <property type="protein sequence ID" value="BBJ00514.1"/>
    <property type="molecule type" value="Genomic_DNA"/>
</dbReference>
<dbReference type="InterPro" id="IPR001633">
    <property type="entry name" value="EAL_dom"/>
</dbReference>
<dbReference type="AlphaFoldDB" id="A0AAN1T0K9"/>
<evidence type="ECO:0000313" key="2">
    <source>
        <dbReference type="EMBL" id="BBJ00514.1"/>
    </source>
</evidence>
<dbReference type="CDD" id="cd01948">
    <property type="entry name" value="EAL"/>
    <property type="match status" value="1"/>
</dbReference>
<dbReference type="KEGG" id="fku:FGKAn22_22060"/>
<organism evidence="2 3">
    <name type="scientific">Ferrigenium kumadai</name>
    <dbReference type="NCBI Taxonomy" id="1682490"/>
    <lineage>
        <taxon>Bacteria</taxon>
        <taxon>Pseudomonadati</taxon>
        <taxon>Pseudomonadota</taxon>
        <taxon>Betaproteobacteria</taxon>
        <taxon>Nitrosomonadales</taxon>
        <taxon>Gallionellaceae</taxon>
        <taxon>Ferrigenium</taxon>
    </lineage>
</organism>
<reference evidence="2 3" key="1">
    <citation type="submission" date="2019-03" db="EMBL/GenBank/DDBJ databases">
        <title>Complete genome sequence of Ferrigenium kumadai strain An22, a microaerophilic iron-oxidizing bacterium isolated from a paddy field soil.</title>
        <authorList>
            <person name="Watanabe T."/>
            <person name="Asakawa S."/>
        </authorList>
    </citation>
    <scope>NUCLEOTIDE SEQUENCE [LARGE SCALE GENOMIC DNA]</scope>
    <source>
        <strain evidence="2 3">An22</strain>
    </source>
</reference>
<proteinExistence type="predicted"/>